<name>H1YGH8_9SPHI</name>
<gene>
    <name evidence="2" type="ORF">Mucpa_0334</name>
</gene>
<dbReference type="STRING" id="714943.Mucpa_0334"/>
<feature type="transmembrane region" description="Helical" evidence="1">
    <location>
        <begin position="111"/>
        <end position="129"/>
    </location>
</feature>
<keyword evidence="3" id="KW-1185">Reference proteome</keyword>
<dbReference type="Proteomes" id="UP000002774">
    <property type="component" value="Chromosome"/>
</dbReference>
<evidence type="ECO:0000256" key="1">
    <source>
        <dbReference type="SAM" id="Phobius"/>
    </source>
</evidence>
<dbReference type="AlphaFoldDB" id="H1YGH8"/>
<dbReference type="EMBL" id="CM001403">
    <property type="protein sequence ID" value="EHQ24530.1"/>
    <property type="molecule type" value="Genomic_DNA"/>
</dbReference>
<proteinExistence type="predicted"/>
<reference evidence="2" key="1">
    <citation type="submission" date="2011-09" db="EMBL/GenBank/DDBJ databases">
        <title>The permanent draft genome of Mucilaginibacter paludis DSM 18603.</title>
        <authorList>
            <consortium name="US DOE Joint Genome Institute (JGI-PGF)"/>
            <person name="Lucas S."/>
            <person name="Han J."/>
            <person name="Lapidus A."/>
            <person name="Bruce D."/>
            <person name="Goodwin L."/>
            <person name="Pitluck S."/>
            <person name="Peters L."/>
            <person name="Kyrpides N."/>
            <person name="Mavromatis K."/>
            <person name="Ivanova N."/>
            <person name="Mikhailova N."/>
            <person name="Held B."/>
            <person name="Detter J.C."/>
            <person name="Tapia R."/>
            <person name="Han C."/>
            <person name="Land M."/>
            <person name="Hauser L."/>
            <person name="Markowitz V."/>
            <person name="Cheng J.-F."/>
            <person name="Hugenholtz P."/>
            <person name="Woyke T."/>
            <person name="Wu D."/>
            <person name="Tindall B."/>
            <person name="Brambilla E."/>
            <person name="Klenk H.-P."/>
            <person name="Eisen J.A."/>
        </authorList>
    </citation>
    <scope>NUCLEOTIDE SEQUENCE [LARGE SCALE GENOMIC DNA]</scope>
    <source>
        <strain evidence="2">DSM 18603</strain>
    </source>
</reference>
<dbReference type="HOGENOM" id="CLU_1873097_0_0_10"/>
<evidence type="ECO:0000313" key="3">
    <source>
        <dbReference type="Proteomes" id="UP000002774"/>
    </source>
</evidence>
<sequence length="130" mass="14540">MPLQTVIVLLIAGIGLVCSGLLHHRDRKRLFRKGRKVTGVILQINDKGDDCYEAEISFETADCQKKLIRYNLTDLHNYTVGQLLNVVYDPGNPERTLVDEGAYKPNGSGSFYAGLVLIMISFIVLMTVLR</sequence>
<evidence type="ECO:0000313" key="2">
    <source>
        <dbReference type="EMBL" id="EHQ24530.1"/>
    </source>
</evidence>
<dbReference type="RefSeq" id="WP_008504076.1">
    <property type="nucleotide sequence ID" value="NZ_CM001403.1"/>
</dbReference>
<keyword evidence="1" id="KW-0812">Transmembrane</keyword>
<keyword evidence="1" id="KW-1133">Transmembrane helix</keyword>
<feature type="transmembrane region" description="Helical" evidence="1">
    <location>
        <begin position="6"/>
        <end position="23"/>
    </location>
</feature>
<accession>H1YGH8</accession>
<protein>
    <recommendedName>
        <fullName evidence="4">DUF3592 domain-containing protein</fullName>
    </recommendedName>
</protein>
<keyword evidence="1" id="KW-0472">Membrane</keyword>
<evidence type="ECO:0008006" key="4">
    <source>
        <dbReference type="Google" id="ProtNLM"/>
    </source>
</evidence>
<organism evidence="2 3">
    <name type="scientific">Mucilaginibacter paludis DSM 18603</name>
    <dbReference type="NCBI Taxonomy" id="714943"/>
    <lineage>
        <taxon>Bacteria</taxon>
        <taxon>Pseudomonadati</taxon>
        <taxon>Bacteroidota</taxon>
        <taxon>Sphingobacteriia</taxon>
        <taxon>Sphingobacteriales</taxon>
        <taxon>Sphingobacteriaceae</taxon>
        <taxon>Mucilaginibacter</taxon>
    </lineage>
</organism>